<dbReference type="RefSeq" id="WP_003096077.1">
    <property type="nucleotide sequence ID" value="NZ_GL831112.1"/>
</dbReference>
<evidence type="ECO:0000313" key="3">
    <source>
        <dbReference type="Proteomes" id="UP000003697"/>
    </source>
</evidence>
<dbReference type="PANTHER" id="PTHR34985">
    <property type="entry name" value="SLR0554 PROTEIN"/>
    <property type="match status" value="1"/>
</dbReference>
<feature type="domain" description="Virulence-associated protein E-like" evidence="1">
    <location>
        <begin position="14"/>
        <end position="233"/>
    </location>
</feature>
<evidence type="ECO:0000313" key="2">
    <source>
        <dbReference type="EMBL" id="EFX96840.1"/>
    </source>
</evidence>
<reference evidence="2 3" key="1">
    <citation type="submission" date="2011-01" db="EMBL/GenBank/DDBJ databases">
        <authorList>
            <person name="Muzny D."/>
            <person name="Qin X."/>
            <person name="Buhay C."/>
            <person name="Dugan-Rocha S."/>
            <person name="Ding Y."/>
            <person name="Chen G."/>
            <person name="Hawes A."/>
            <person name="Holder M."/>
            <person name="Jhangiani S."/>
            <person name="Johnson A."/>
            <person name="Khan Z."/>
            <person name="Li Z."/>
            <person name="Liu W."/>
            <person name="Liu X."/>
            <person name="Perez L."/>
            <person name="Shen H."/>
            <person name="Wang Q."/>
            <person name="Watt J."/>
            <person name="Xi L."/>
            <person name="Xin Y."/>
            <person name="Zhou J."/>
            <person name="Deng J."/>
            <person name="Jiang H."/>
            <person name="Liu Y."/>
            <person name="Qu J."/>
            <person name="Song X.-Z."/>
            <person name="Zhang L."/>
            <person name="Villasana D."/>
            <person name="Johnson A."/>
            <person name="Liu J."/>
            <person name="Liyanage D."/>
            <person name="Lorensuhewa L."/>
            <person name="Robinson T."/>
            <person name="Song A."/>
            <person name="Song B.-B."/>
            <person name="Dinh H."/>
            <person name="Thornton R."/>
            <person name="Coyle M."/>
            <person name="Francisco L."/>
            <person name="Jackson L."/>
            <person name="Javaid M."/>
            <person name="Korchina V."/>
            <person name="Kovar C."/>
            <person name="Mata R."/>
            <person name="Mathew T."/>
            <person name="Ngo R."/>
            <person name="Nguyen L."/>
            <person name="Nguyen N."/>
            <person name="Okwuonu G."/>
            <person name="Ongeri F."/>
            <person name="Pham C."/>
            <person name="Simmons D."/>
            <person name="Wilczek-Boney K."/>
            <person name="Hale W."/>
            <person name="Jakkamsetti A."/>
            <person name="Pham P."/>
            <person name="Ruth R."/>
            <person name="San Lucas F."/>
            <person name="Warren J."/>
            <person name="Zhang J."/>
            <person name="Zhao Z."/>
            <person name="Zhou C."/>
            <person name="Zhu D."/>
            <person name="Lee S."/>
            <person name="Bess C."/>
            <person name="Blankenburg K."/>
            <person name="Forbes L."/>
            <person name="Fu Q."/>
            <person name="Gubbala S."/>
            <person name="Hirani K."/>
            <person name="Jayaseelan J.C."/>
            <person name="Lara F."/>
            <person name="Munidasa M."/>
            <person name="Palculict T."/>
            <person name="Patil S."/>
            <person name="Pu L.-L."/>
            <person name="Saada N."/>
            <person name="Tang L."/>
            <person name="Weissenberger G."/>
            <person name="Zhu Y."/>
            <person name="Hemphill L."/>
            <person name="Shang Y."/>
            <person name="Youmans B."/>
            <person name="Ayvaz T."/>
            <person name="Ross M."/>
            <person name="Santibanez J."/>
            <person name="Aqrawi P."/>
            <person name="Gross S."/>
            <person name="Joshi V."/>
            <person name="Fowler G."/>
            <person name="Nazareth L."/>
            <person name="Reid J."/>
            <person name="Worley K."/>
            <person name="Petrosino J."/>
            <person name="Highlander S."/>
            <person name="Gibbs R."/>
        </authorList>
    </citation>
    <scope>NUCLEOTIDE SEQUENCE [LARGE SCALE GENOMIC DNA]</scope>
    <source>
        <strain evidence="2 3">ATCC 49124</strain>
    </source>
</reference>
<organism evidence="2 3">
    <name type="scientific">Streptococcus vestibularis ATCC 49124</name>
    <dbReference type="NCBI Taxonomy" id="889206"/>
    <lineage>
        <taxon>Bacteria</taxon>
        <taxon>Bacillati</taxon>
        <taxon>Bacillota</taxon>
        <taxon>Bacilli</taxon>
        <taxon>Lactobacillales</taxon>
        <taxon>Streptococcaceae</taxon>
        <taxon>Streptococcus</taxon>
    </lineage>
</organism>
<dbReference type="Pfam" id="PF05272">
    <property type="entry name" value="VapE-like_dom"/>
    <property type="match status" value="1"/>
</dbReference>
<accession>A0ABP2KMV4</accession>
<dbReference type="Proteomes" id="UP000003697">
    <property type="component" value="Unassembled WGS sequence"/>
</dbReference>
<dbReference type="EMBL" id="AEVI01000009">
    <property type="protein sequence ID" value="EFX96840.1"/>
    <property type="molecule type" value="Genomic_DNA"/>
</dbReference>
<name>A0ABP2KMV4_STRVE</name>
<gene>
    <name evidence="2" type="primary">virE</name>
    <name evidence="2" type="ORF">HMPREF9425_0293</name>
</gene>
<evidence type="ECO:0000259" key="1">
    <source>
        <dbReference type="Pfam" id="PF05272"/>
    </source>
</evidence>
<protein>
    <submittedName>
        <fullName evidence="2">Virulence-associated protein E</fullName>
    </submittedName>
</protein>
<comment type="caution">
    <text evidence="2">The sequence shown here is derived from an EMBL/GenBank/DDBJ whole genome shotgun (WGS) entry which is preliminary data.</text>
</comment>
<dbReference type="PANTHER" id="PTHR34985:SF1">
    <property type="entry name" value="SLR0554 PROTEIN"/>
    <property type="match status" value="1"/>
</dbReference>
<proteinExistence type="predicted"/>
<keyword evidence="3" id="KW-1185">Reference proteome</keyword>
<sequence length="357" mass="41328">MAKKNTYHPIKQRIESQKWDGKPRGERYFIDLLGCADNSYNREIAKVWLTGLMARVYLEKVKFEVVPILIDKRQGTGKSTVTKRLLPDYHTDSEITFGKRDSDYQKIQANAIIELGELKGMSKAEIETVKSFISSDSDTYRDPYERKATPHPRHCVFIGTANKKSFLKDSGTERRFFPIECGINDVKQHPMDIEENYFLQVLAEAKVWFDKGEPLTPSKKLMEKLTDIQENYKVEDVDKEIIKQLLNEFKIVEGWDSLSQYEQRQYVLKQLGEPLDGGVNAYSDYPAIQTDSLIQFTSPNHIAYLAFNQNPNRGGKTLISQKIRDFLDNDDGWRKGEQPTQRRLFKGGTPVSYYERI</sequence>
<dbReference type="InterPro" id="IPR007936">
    <property type="entry name" value="VapE-like_dom"/>
</dbReference>